<feature type="compositionally biased region" description="Basic and acidic residues" evidence="1">
    <location>
        <begin position="107"/>
        <end position="119"/>
    </location>
</feature>
<evidence type="ECO:0000256" key="1">
    <source>
        <dbReference type="SAM" id="MobiDB-lite"/>
    </source>
</evidence>
<feature type="region of interest" description="Disordered" evidence="1">
    <location>
        <begin position="1"/>
        <end position="77"/>
    </location>
</feature>
<dbReference type="EMBL" id="JAAMPC010000009">
    <property type="protein sequence ID" value="KAG2293526.1"/>
    <property type="molecule type" value="Genomic_DNA"/>
</dbReference>
<feature type="compositionally biased region" description="Polar residues" evidence="1">
    <location>
        <begin position="65"/>
        <end position="77"/>
    </location>
</feature>
<name>A0A8X7UYV0_BRACI</name>
<keyword evidence="3" id="KW-1185">Reference proteome</keyword>
<organism evidence="2 3">
    <name type="scientific">Brassica carinata</name>
    <name type="common">Ethiopian mustard</name>
    <name type="synonym">Abyssinian cabbage</name>
    <dbReference type="NCBI Taxonomy" id="52824"/>
    <lineage>
        <taxon>Eukaryota</taxon>
        <taxon>Viridiplantae</taxon>
        <taxon>Streptophyta</taxon>
        <taxon>Embryophyta</taxon>
        <taxon>Tracheophyta</taxon>
        <taxon>Spermatophyta</taxon>
        <taxon>Magnoliopsida</taxon>
        <taxon>eudicotyledons</taxon>
        <taxon>Gunneridae</taxon>
        <taxon>Pentapetalae</taxon>
        <taxon>rosids</taxon>
        <taxon>malvids</taxon>
        <taxon>Brassicales</taxon>
        <taxon>Brassicaceae</taxon>
        <taxon>Brassiceae</taxon>
        <taxon>Brassica</taxon>
    </lineage>
</organism>
<evidence type="ECO:0000313" key="2">
    <source>
        <dbReference type="EMBL" id="KAG2293526.1"/>
    </source>
</evidence>
<dbReference type="AlphaFoldDB" id="A0A8X7UYV0"/>
<feature type="region of interest" description="Disordered" evidence="1">
    <location>
        <begin position="107"/>
        <end position="156"/>
    </location>
</feature>
<feature type="compositionally biased region" description="Basic and acidic residues" evidence="1">
    <location>
        <begin position="135"/>
        <end position="149"/>
    </location>
</feature>
<accession>A0A8X7UYV0</accession>
<dbReference type="Proteomes" id="UP000886595">
    <property type="component" value="Unassembled WGS sequence"/>
</dbReference>
<feature type="compositionally biased region" description="Basic and acidic residues" evidence="1">
    <location>
        <begin position="32"/>
        <end position="48"/>
    </location>
</feature>
<gene>
    <name evidence="2" type="ORF">Bca52824_040195</name>
</gene>
<evidence type="ECO:0000313" key="3">
    <source>
        <dbReference type="Proteomes" id="UP000886595"/>
    </source>
</evidence>
<comment type="caution">
    <text evidence="2">The sequence shown here is derived from an EMBL/GenBank/DDBJ whole genome shotgun (WGS) entry which is preliminary data.</text>
</comment>
<proteinExistence type="predicted"/>
<reference evidence="2 3" key="1">
    <citation type="submission" date="2020-02" db="EMBL/GenBank/DDBJ databases">
        <authorList>
            <person name="Ma Q."/>
            <person name="Huang Y."/>
            <person name="Song X."/>
            <person name="Pei D."/>
        </authorList>
    </citation>
    <scope>NUCLEOTIDE SEQUENCE [LARGE SCALE GENOMIC DNA]</scope>
    <source>
        <strain evidence="2">Sxm20200214</strain>
        <tissue evidence="2">Leaf</tissue>
    </source>
</reference>
<sequence>MGCKPKKKTVGEESFKLPPRGRLPSNQWPRVKTRDKSLPPVPEKRHDGAPPSAKHKRRRIRSTERLSTPTSRGSNLTNQMLQRNFNRLQSNQPLRFLHEHRSSLLMEERNPKSKAKKENQLSTRSGEALIETESGEPRWRASVSDEKVTTSRRRKPAKRGYVNHRFLETII</sequence>
<protein>
    <submittedName>
        <fullName evidence="2">Uncharacterized protein</fullName>
    </submittedName>
</protein>